<dbReference type="InterPro" id="IPR012551">
    <property type="entry name" value="DUF1707_SHOCT-like"/>
</dbReference>
<organism evidence="3 4">
    <name type="scientific">Nocardia vinacea</name>
    <dbReference type="NCBI Taxonomy" id="96468"/>
    <lineage>
        <taxon>Bacteria</taxon>
        <taxon>Bacillati</taxon>
        <taxon>Actinomycetota</taxon>
        <taxon>Actinomycetes</taxon>
        <taxon>Mycobacteriales</taxon>
        <taxon>Nocardiaceae</taxon>
        <taxon>Nocardia</taxon>
    </lineage>
</organism>
<keyword evidence="1" id="KW-0472">Membrane</keyword>
<keyword evidence="4" id="KW-1185">Reference proteome</keyword>
<dbReference type="Proteomes" id="UP001432062">
    <property type="component" value="Chromosome"/>
</dbReference>
<dbReference type="Pfam" id="PF08044">
    <property type="entry name" value="DUF1707"/>
    <property type="match status" value="1"/>
</dbReference>
<proteinExistence type="predicted"/>
<reference evidence="3" key="1">
    <citation type="submission" date="2022-10" db="EMBL/GenBank/DDBJ databases">
        <title>The complete genomes of actinobacterial strains from the NBC collection.</title>
        <authorList>
            <person name="Joergensen T.S."/>
            <person name="Alvarez Arevalo M."/>
            <person name="Sterndorff E.B."/>
            <person name="Faurdal D."/>
            <person name="Vuksanovic O."/>
            <person name="Mourched A.-S."/>
            <person name="Charusanti P."/>
            <person name="Shaw S."/>
            <person name="Blin K."/>
            <person name="Weber T."/>
        </authorList>
    </citation>
    <scope>NUCLEOTIDE SEQUENCE</scope>
    <source>
        <strain evidence="3">NBC_01482</strain>
    </source>
</reference>
<accession>A0ABZ1YWT0</accession>
<sequence length="118" mass="12373">MTEAQASRITVTERERALEQLSHHLGTGRLSLTEFDERSAVAAAATTKGQLAELFADLPGTTPAAPPTPTGGNALQRLRTIAAVISIVAVVLAVATGNWLWLLAGTGTIVAFVVQQLR</sequence>
<dbReference type="RefSeq" id="WP_327100812.1">
    <property type="nucleotide sequence ID" value="NZ_CP109149.1"/>
</dbReference>
<evidence type="ECO:0000259" key="2">
    <source>
        <dbReference type="Pfam" id="PF08044"/>
    </source>
</evidence>
<feature type="transmembrane region" description="Helical" evidence="1">
    <location>
        <begin position="81"/>
        <end position="114"/>
    </location>
</feature>
<keyword evidence="1" id="KW-0812">Transmembrane</keyword>
<evidence type="ECO:0000256" key="1">
    <source>
        <dbReference type="SAM" id="Phobius"/>
    </source>
</evidence>
<keyword evidence="1" id="KW-1133">Transmembrane helix</keyword>
<dbReference type="EMBL" id="CP109441">
    <property type="protein sequence ID" value="WUV47757.1"/>
    <property type="molecule type" value="Genomic_DNA"/>
</dbReference>
<gene>
    <name evidence="3" type="ORF">OG563_05870</name>
</gene>
<evidence type="ECO:0000313" key="3">
    <source>
        <dbReference type="EMBL" id="WUV47757.1"/>
    </source>
</evidence>
<name>A0ABZ1YWT0_9NOCA</name>
<feature type="domain" description="DUF1707" evidence="2">
    <location>
        <begin position="8"/>
        <end position="59"/>
    </location>
</feature>
<protein>
    <submittedName>
        <fullName evidence="3">DUF1707 domain-containing protein</fullName>
    </submittedName>
</protein>
<evidence type="ECO:0000313" key="4">
    <source>
        <dbReference type="Proteomes" id="UP001432062"/>
    </source>
</evidence>